<dbReference type="InterPro" id="IPR001926">
    <property type="entry name" value="TrpB-like_PALP"/>
</dbReference>
<dbReference type="OrthoDB" id="9778118at2"/>
<evidence type="ECO:0000256" key="1">
    <source>
        <dbReference type="ARBA" id="ARBA00001933"/>
    </source>
</evidence>
<evidence type="ECO:0000313" key="4">
    <source>
        <dbReference type="EMBL" id="KAB8161721.1"/>
    </source>
</evidence>
<dbReference type="GO" id="GO:1901605">
    <property type="term" value="P:alpha-amino acid metabolic process"/>
    <property type="evidence" value="ECO:0007669"/>
    <property type="project" value="UniProtKB-ARBA"/>
</dbReference>
<reference evidence="4" key="1">
    <citation type="submission" date="2019-10" db="EMBL/GenBank/DDBJ databases">
        <title>Nonomuraea sp. nov., isolated from Phyllanthus amarus.</title>
        <authorList>
            <person name="Klykleung N."/>
            <person name="Tanasupawat S."/>
        </authorList>
    </citation>
    <scope>NUCLEOTIDE SEQUENCE [LARGE SCALE GENOMIC DNA]</scope>
    <source>
        <strain evidence="4">3MP-10</strain>
    </source>
</reference>
<feature type="domain" description="Tryptophan synthase beta chain-like PALP" evidence="3">
    <location>
        <begin position="82"/>
        <end position="381"/>
    </location>
</feature>
<dbReference type="Gene3D" id="3.40.50.1100">
    <property type="match status" value="2"/>
</dbReference>
<keyword evidence="5" id="KW-1185">Reference proteome</keyword>
<name>A0A5N5ZZ22_9ACTN</name>
<gene>
    <name evidence="4" type="ORF">FH607_023615</name>
</gene>
<dbReference type="EMBL" id="VDLY02000017">
    <property type="protein sequence ID" value="KAB8161721.1"/>
    <property type="molecule type" value="Genomic_DNA"/>
</dbReference>
<evidence type="ECO:0000256" key="2">
    <source>
        <dbReference type="ARBA" id="ARBA00022898"/>
    </source>
</evidence>
<evidence type="ECO:0000313" key="5">
    <source>
        <dbReference type="Proteomes" id="UP000314251"/>
    </source>
</evidence>
<proteinExistence type="predicted"/>
<evidence type="ECO:0000259" key="3">
    <source>
        <dbReference type="Pfam" id="PF00291"/>
    </source>
</evidence>
<dbReference type="Pfam" id="PF00291">
    <property type="entry name" value="PALP"/>
    <property type="match status" value="1"/>
</dbReference>
<keyword evidence="2" id="KW-0663">Pyridoxal phosphate</keyword>
<dbReference type="SUPFAM" id="SSF53686">
    <property type="entry name" value="Tryptophan synthase beta subunit-like PLP-dependent enzymes"/>
    <property type="match status" value="1"/>
</dbReference>
<dbReference type="Proteomes" id="UP000314251">
    <property type="component" value="Unassembled WGS sequence"/>
</dbReference>
<organism evidence="4 5">
    <name type="scientific">Streptomyces mimosae</name>
    <dbReference type="NCBI Taxonomy" id="2586635"/>
    <lineage>
        <taxon>Bacteria</taxon>
        <taxon>Bacillati</taxon>
        <taxon>Actinomycetota</taxon>
        <taxon>Actinomycetes</taxon>
        <taxon>Kitasatosporales</taxon>
        <taxon>Streptomycetaceae</taxon>
        <taxon>Streptomyces</taxon>
    </lineage>
</organism>
<dbReference type="InterPro" id="IPR036052">
    <property type="entry name" value="TrpB-like_PALP_sf"/>
</dbReference>
<comment type="cofactor">
    <cofactor evidence="1">
        <name>pyridoxal 5'-phosphate</name>
        <dbReference type="ChEBI" id="CHEBI:597326"/>
    </cofactor>
</comment>
<sequence length="390" mass="41814">MRRENAVPFVCSDCRDVVQDTEGPTEWGCARCDGSLRPTFDAYEKWDQAVLDIPGVGRYGRLLPVREPRRLASADAALRPLDSPHLARVLGVASVRLLPQTLNETGTFKDNEAVLLAAKCAEWGLDSVCMHSSGNTARAYQHYLEREGTRVTGFVPEASAYKCVTTELGRSSIVAVPGTMVSAADAAIAHSREHGAVRLAPSQWKIEGKAPLGLAIAEHCQDTTLIAVTIASGYGPLGMERGIRRARSAGLPAPAVHSYRLFQAADAGVLGAAIREGREEIAPGDMIAPEDAFEPTLQSTNPTRTLPLMRSHLAATGSRIDPVTPEEVERNAEVFLERCAELGVPLDYTLEKSAFICWAGLVGAAGRGELRPDERLTVVVSGSAPQEHGS</sequence>
<dbReference type="AlphaFoldDB" id="A0A5N5ZZ22"/>
<accession>A0A5N5ZZ22</accession>
<protein>
    <submittedName>
        <fullName evidence="4">Pyridoxal-phosphate dependent enzyme</fullName>
    </submittedName>
</protein>
<comment type="caution">
    <text evidence="4">The sequence shown here is derived from an EMBL/GenBank/DDBJ whole genome shotgun (WGS) entry which is preliminary data.</text>
</comment>